<accession>A0A224Y3Y6</accession>
<protein>
    <submittedName>
        <fullName evidence="2">Uncharacterized protein</fullName>
    </submittedName>
</protein>
<keyword evidence="1" id="KW-0472">Membrane</keyword>
<organism evidence="2">
    <name type="scientific">Panstrongylus lignarius</name>
    <dbReference type="NCBI Taxonomy" id="156445"/>
    <lineage>
        <taxon>Eukaryota</taxon>
        <taxon>Metazoa</taxon>
        <taxon>Ecdysozoa</taxon>
        <taxon>Arthropoda</taxon>
        <taxon>Hexapoda</taxon>
        <taxon>Insecta</taxon>
        <taxon>Pterygota</taxon>
        <taxon>Neoptera</taxon>
        <taxon>Paraneoptera</taxon>
        <taxon>Hemiptera</taxon>
        <taxon>Heteroptera</taxon>
        <taxon>Panheteroptera</taxon>
        <taxon>Cimicomorpha</taxon>
        <taxon>Reduviidae</taxon>
        <taxon>Triatominae</taxon>
        <taxon>Panstrongylus</taxon>
    </lineage>
</organism>
<feature type="transmembrane region" description="Helical" evidence="1">
    <location>
        <begin position="6"/>
        <end position="30"/>
    </location>
</feature>
<keyword evidence="1" id="KW-0812">Transmembrane</keyword>
<dbReference type="EMBL" id="GFTR01000556">
    <property type="protein sequence ID" value="JAW15870.1"/>
    <property type="molecule type" value="Transcribed_RNA"/>
</dbReference>
<keyword evidence="1" id="KW-1133">Transmembrane helix</keyword>
<sequence length="74" mass="8547">MYVYLFGIYIIFCIIAVISYTKFYCTFLYLTTIKTIGRCQDPFGVNKETGTYSVIVFIVNGDYVGCIFYDVMLT</sequence>
<name>A0A224Y3Y6_9HEMI</name>
<reference evidence="2" key="1">
    <citation type="journal article" date="2018" name="PLoS Negl. Trop. Dis.">
        <title>An insight into the salivary gland and fat body transcriptome of Panstrongylus lignarius (Hemiptera: Heteroptera), the main vector of Chagas disease in Peru.</title>
        <authorList>
            <person name="Nevoa J.C."/>
            <person name="Mendes M.T."/>
            <person name="da Silva M.V."/>
            <person name="Soares S.C."/>
            <person name="Oliveira C.J.F."/>
            <person name="Ribeiro J.M.C."/>
        </authorList>
    </citation>
    <scope>NUCLEOTIDE SEQUENCE</scope>
</reference>
<evidence type="ECO:0000313" key="2">
    <source>
        <dbReference type="EMBL" id="JAW15870.1"/>
    </source>
</evidence>
<evidence type="ECO:0000256" key="1">
    <source>
        <dbReference type="SAM" id="Phobius"/>
    </source>
</evidence>
<proteinExistence type="predicted"/>
<dbReference type="AlphaFoldDB" id="A0A224Y3Y6"/>